<dbReference type="GO" id="GO:0000155">
    <property type="term" value="F:phosphorelay sensor kinase activity"/>
    <property type="evidence" value="ECO:0007669"/>
    <property type="project" value="InterPro"/>
</dbReference>
<protein>
    <recommendedName>
        <fullName evidence="2">histidine kinase</fullName>
        <ecNumber evidence="2">2.7.13.3</ecNumber>
    </recommendedName>
</protein>
<dbReference type="InterPro" id="IPR003661">
    <property type="entry name" value="HisK_dim/P_dom"/>
</dbReference>
<keyword evidence="4" id="KW-0418">Kinase</keyword>
<dbReference type="EMBL" id="JAATJC010000001">
    <property type="protein sequence ID" value="NJC06356.1"/>
    <property type="molecule type" value="Genomic_DNA"/>
</dbReference>
<dbReference type="AlphaFoldDB" id="A0A7X5YA53"/>
<dbReference type="RefSeq" id="WP_168069496.1">
    <property type="nucleotide sequence ID" value="NZ_JAATJC010000001.1"/>
</dbReference>
<dbReference type="EC" id="2.7.13.3" evidence="2"/>
<dbReference type="InterPro" id="IPR036097">
    <property type="entry name" value="HisK_dim/P_sf"/>
</dbReference>
<keyword evidence="5" id="KW-1185">Reference proteome</keyword>
<gene>
    <name evidence="4" type="ORF">GGQ97_002149</name>
</gene>
<dbReference type="Pfam" id="PF00512">
    <property type="entry name" value="HisKA"/>
    <property type="match status" value="1"/>
</dbReference>
<feature type="domain" description="Signal transduction histidine kinase dimerisation/phosphoacceptor" evidence="3">
    <location>
        <begin position="258"/>
        <end position="326"/>
    </location>
</feature>
<dbReference type="SUPFAM" id="SSF47384">
    <property type="entry name" value="Homodimeric domain of signal transducing histidine kinase"/>
    <property type="match status" value="1"/>
</dbReference>
<comment type="caution">
    <text evidence="4">The sequence shown here is derived from an EMBL/GenBank/DDBJ whole genome shotgun (WGS) entry which is preliminary data.</text>
</comment>
<keyword evidence="4" id="KW-0808">Transferase</keyword>
<dbReference type="SMART" id="SM00388">
    <property type="entry name" value="HisKA"/>
    <property type="match status" value="1"/>
</dbReference>
<reference evidence="4 5" key="1">
    <citation type="submission" date="2020-03" db="EMBL/GenBank/DDBJ databases">
        <title>Genomic Encyclopedia of Type Strains, Phase IV (KMG-IV): sequencing the most valuable type-strain genomes for metagenomic binning, comparative biology and taxonomic classification.</title>
        <authorList>
            <person name="Goeker M."/>
        </authorList>
    </citation>
    <scope>NUCLEOTIDE SEQUENCE [LARGE SCALE GENOMIC DNA]</scope>
    <source>
        <strain evidence="4 5">DSM 16846</strain>
    </source>
</reference>
<comment type="catalytic activity">
    <reaction evidence="1">
        <text>ATP + protein L-histidine = ADP + protein N-phospho-L-histidine.</text>
        <dbReference type="EC" id="2.7.13.3"/>
    </reaction>
</comment>
<evidence type="ECO:0000259" key="3">
    <source>
        <dbReference type="SMART" id="SM00388"/>
    </source>
</evidence>
<name>A0A7X5YA53_9SPHN</name>
<dbReference type="Gene3D" id="1.10.287.130">
    <property type="match status" value="1"/>
</dbReference>
<organism evidence="4 5">
    <name type="scientific">Sphingomonas kaistensis</name>
    <dbReference type="NCBI Taxonomy" id="298708"/>
    <lineage>
        <taxon>Bacteria</taxon>
        <taxon>Pseudomonadati</taxon>
        <taxon>Pseudomonadota</taxon>
        <taxon>Alphaproteobacteria</taxon>
        <taxon>Sphingomonadales</taxon>
        <taxon>Sphingomonadaceae</taxon>
        <taxon>Sphingomonas</taxon>
    </lineage>
</organism>
<proteinExistence type="predicted"/>
<dbReference type="Proteomes" id="UP000558192">
    <property type="component" value="Unassembled WGS sequence"/>
</dbReference>
<evidence type="ECO:0000256" key="1">
    <source>
        <dbReference type="ARBA" id="ARBA00000085"/>
    </source>
</evidence>
<dbReference type="CDD" id="cd00082">
    <property type="entry name" value="HisKA"/>
    <property type="match status" value="1"/>
</dbReference>
<sequence>MRYDDRLATVLGQPAADARGRAVQWRQLVELIARGGEVSPDLSDKALARIAQLMRDLPDDLLAATARSIAGRAVPAELVGLFAARGASASAALLAAADLTPAGWSAVRSVAADDVKPLLSALGPFADVTVASVPREAEQTAAVAEVAASTPEAALPAGLFRWETGPTGEIDWVEGAPRAALVGRSLAENFADSFAARLPFADEALVLADEGVLAGEWRWSGAPAFFSDTGRFAGYRGVARREGAATPTADAMAAVKPAEDDGLRELMHELRTPLNAIIGFGEIIEGQYLGPAHRAYRERATEIVHQARSLSDAVDNLDLAARLRSGRLQGEASTGTDGIRSIIDDLTLQAAARDLRIAVQDRAGTGNVALPRELAERLVAQFVSAMTEAAVAGEQLGIILDRLDSNLAIGVDRATALRGLSEQQLLADRGRAGMRFALRLVQGLAAMTGGRLDIGTDRLVLLLPLAK</sequence>
<evidence type="ECO:0000313" key="4">
    <source>
        <dbReference type="EMBL" id="NJC06356.1"/>
    </source>
</evidence>
<accession>A0A7X5YA53</accession>
<evidence type="ECO:0000313" key="5">
    <source>
        <dbReference type="Proteomes" id="UP000558192"/>
    </source>
</evidence>
<evidence type="ECO:0000256" key="2">
    <source>
        <dbReference type="ARBA" id="ARBA00012438"/>
    </source>
</evidence>